<feature type="domain" description="DDT" evidence="4">
    <location>
        <begin position="143"/>
        <end position="208"/>
    </location>
</feature>
<feature type="compositionally biased region" description="Basic and acidic residues" evidence="3">
    <location>
        <begin position="242"/>
        <end position="257"/>
    </location>
</feature>
<evidence type="ECO:0000259" key="4">
    <source>
        <dbReference type="PROSITE" id="PS50827"/>
    </source>
</evidence>
<dbReference type="InterPro" id="IPR053271">
    <property type="entry name" value="DDT_domain"/>
</dbReference>
<gene>
    <name evidence="5" type="ORF">KC19_1G048800</name>
</gene>
<evidence type="ECO:0000256" key="2">
    <source>
        <dbReference type="ARBA" id="ARBA00023242"/>
    </source>
</evidence>
<evidence type="ECO:0000256" key="1">
    <source>
        <dbReference type="ARBA" id="ARBA00004123"/>
    </source>
</evidence>
<feature type="compositionally biased region" description="Acidic residues" evidence="3">
    <location>
        <begin position="533"/>
        <end position="549"/>
    </location>
</feature>
<dbReference type="Proteomes" id="UP000822688">
    <property type="component" value="Chromosome 1"/>
</dbReference>
<evidence type="ECO:0000313" key="5">
    <source>
        <dbReference type="EMBL" id="KAG0589800.1"/>
    </source>
</evidence>
<dbReference type="PANTHER" id="PTHR15546:SF2">
    <property type="entry name" value="DDT DOMAIN-CONTAINING PROTEIN DDB_G0282237"/>
    <property type="match status" value="1"/>
</dbReference>
<keyword evidence="2" id="KW-0539">Nucleus</keyword>
<feature type="compositionally biased region" description="Basic and acidic residues" evidence="3">
    <location>
        <begin position="406"/>
        <end position="415"/>
    </location>
</feature>
<comment type="subcellular location">
    <subcellularLocation>
        <location evidence="1">Nucleus</location>
    </subcellularLocation>
</comment>
<dbReference type="InterPro" id="IPR018501">
    <property type="entry name" value="DDT_dom"/>
</dbReference>
<feature type="compositionally biased region" description="Basic and acidic residues" evidence="3">
    <location>
        <begin position="381"/>
        <end position="392"/>
    </location>
</feature>
<dbReference type="InterPro" id="IPR028942">
    <property type="entry name" value="WHIM1_dom"/>
</dbReference>
<feature type="region of interest" description="Disordered" evidence="3">
    <location>
        <begin position="477"/>
        <end position="549"/>
    </location>
</feature>
<evidence type="ECO:0000313" key="6">
    <source>
        <dbReference type="Proteomes" id="UP000822688"/>
    </source>
</evidence>
<reference evidence="5" key="1">
    <citation type="submission" date="2020-06" db="EMBL/GenBank/DDBJ databases">
        <title>WGS assembly of Ceratodon purpureus strain R40.</title>
        <authorList>
            <person name="Carey S.B."/>
            <person name="Jenkins J."/>
            <person name="Shu S."/>
            <person name="Lovell J.T."/>
            <person name="Sreedasyam A."/>
            <person name="Maumus F."/>
            <person name="Tiley G.P."/>
            <person name="Fernandez-Pozo N."/>
            <person name="Barry K."/>
            <person name="Chen C."/>
            <person name="Wang M."/>
            <person name="Lipzen A."/>
            <person name="Daum C."/>
            <person name="Saski C.A."/>
            <person name="Payton A.C."/>
            <person name="Mcbreen J.C."/>
            <person name="Conrad R.E."/>
            <person name="Kollar L.M."/>
            <person name="Olsson S."/>
            <person name="Huttunen S."/>
            <person name="Landis J.B."/>
            <person name="Wickett N.J."/>
            <person name="Johnson M.G."/>
            <person name="Rensing S.A."/>
            <person name="Grimwood J."/>
            <person name="Schmutz J."/>
            <person name="Mcdaniel S.F."/>
        </authorList>
    </citation>
    <scope>NUCLEOTIDE SEQUENCE</scope>
    <source>
        <strain evidence="5">R40</strain>
    </source>
</reference>
<dbReference type="PANTHER" id="PTHR15546">
    <property type="entry name" value="BROMODOMAIN ADJACENT TO ZINC FINGER DOMAIN, 2A"/>
    <property type="match status" value="1"/>
</dbReference>
<feature type="region of interest" description="Disordered" evidence="3">
    <location>
        <begin position="240"/>
        <end position="283"/>
    </location>
</feature>
<name>A0A8T0J1K7_CERPU</name>
<organism evidence="5 6">
    <name type="scientific">Ceratodon purpureus</name>
    <name type="common">Fire moss</name>
    <name type="synonym">Dicranum purpureum</name>
    <dbReference type="NCBI Taxonomy" id="3225"/>
    <lineage>
        <taxon>Eukaryota</taxon>
        <taxon>Viridiplantae</taxon>
        <taxon>Streptophyta</taxon>
        <taxon>Embryophyta</taxon>
        <taxon>Bryophyta</taxon>
        <taxon>Bryophytina</taxon>
        <taxon>Bryopsida</taxon>
        <taxon>Dicranidae</taxon>
        <taxon>Pseudoditrichales</taxon>
        <taxon>Ditrichaceae</taxon>
        <taxon>Ceratodon</taxon>
    </lineage>
</organism>
<proteinExistence type="predicted"/>
<feature type="region of interest" description="Disordered" evidence="3">
    <location>
        <begin position="337"/>
        <end position="415"/>
    </location>
</feature>
<comment type="caution">
    <text evidence="5">The sequence shown here is derived from an EMBL/GenBank/DDBJ whole genome shotgun (WGS) entry which is preliminary data.</text>
</comment>
<accession>A0A8T0J1K7</accession>
<dbReference type="GO" id="GO:0005634">
    <property type="term" value="C:nucleus"/>
    <property type="evidence" value="ECO:0007669"/>
    <property type="project" value="UniProtKB-SubCell"/>
</dbReference>
<dbReference type="PROSITE" id="PS50827">
    <property type="entry name" value="DDT"/>
    <property type="match status" value="1"/>
</dbReference>
<feature type="compositionally biased region" description="Low complexity" evidence="3">
    <location>
        <begin position="261"/>
        <end position="283"/>
    </location>
</feature>
<dbReference type="EMBL" id="CM026421">
    <property type="protein sequence ID" value="KAG0589800.1"/>
    <property type="molecule type" value="Genomic_DNA"/>
</dbReference>
<dbReference type="AlphaFoldDB" id="A0A8T0J1K7"/>
<keyword evidence="6" id="KW-1185">Reference proteome</keyword>
<sequence length="549" mass="60324">MYKRSRKQGVIPSDSLLSTFKAPGNELRCELVAGLLEQHPDGPLTTYPSDLKIMATPCEPTVIAAAPAAGVVPGRGPMRMPRRQRWVPTGILAKKDEVIVPVAPPPQYQKKVVVEVQDEPEEEEAFLPEGTPLLTVAGVELPESAVGPALEFLEFCAAFYKPLGMKKAEAEKALHEAVKGCNLKKGNQCQVVQVHVRLLSVILYETDEPKHIAVGVKSKNSWLEVLKNYLFKKAHPNVKSAQVKDTEGEESVTKETEAECSSKASPSLSDSVASPSNSTSSPVQESLLKLVKSLESGADGYESLAVEEKLQLLNLLCNDVLSTAVLRGHIERVMSEYDENRREERERSRAAKKKAKLDQEKQKESMLTGGKSNGAQTLEQESEKMAKLRSDTLRSSTSEPSTSKEPGSEETLRSDAVKTEAVLWENGSRALWKLKGGNDRTALALQDLSYVEGIPKEKWTVYSDKDKEVLATYLNQKKNGRRRASKRYKLKTLESHPMSSVDAGTDAMETDKADIKQDLDADRNITSTSSDDSGSDQESEAEAEAEPEE</sequence>
<protein>
    <recommendedName>
        <fullName evidence="4">DDT domain-containing protein</fullName>
    </recommendedName>
</protein>
<feature type="compositionally biased region" description="Basic and acidic residues" evidence="3">
    <location>
        <begin position="509"/>
        <end position="523"/>
    </location>
</feature>
<dbReference type="Pfam" id="PF15612">
    <property type="entry name" value="WHIM1"/>
    <property type="match status" value="1"/>
</dbReference>
<evidence type="ECO:0000256" key="3">
    <source>
        <dbReference type="SAM" id="MobiDB-lite"/>
    </source>
</evidence>
<feature type="compositionally biased region" description="Basic and acidic residues" evidence="3">
    <location>
        <begin position="337"/>
        <end position="349"/>
    </location>
</feature>
<feature type="compositionally biased region" description="Basic residues" evidence="3">
    <location>
        <begin position="478"/>
        <end position="490"/>
    </location>
</feature>
<feature type="compositionally biased region" description="Low complexity" evidence="3">
    <location>
        <begin position="395"/>
        <end position="405"/>
    </location>
</feature>